<organism evidence="3 4">
    <name type="scientific">Parasedimentitalea huanghaiensis</name>
    <dbReference type="NCBI Taxonomy" id="2682100"/>
    <lineage>
        <taxon>Bacteria</taxon>
        <taxon>Pseudomonadati</taxon>
        <taxon>Pseudomonadota</taxon>
        <taxon>Alphaproteobacteria</taxon>
        <taxon>Rhodobacterales</taxon>
        <taxon>Paracoccaceae</taxon>
        <taxon>Parasedimentitalea</taxon>
    </lineage>
</organism>
<evidence type="ECO:0000313" key="3">
    <source>
        <dbReference type="EMBL" id="MVO14610.1"/>
    </source>
</evidence>
<dbReference type="SUPFAM" id="SSF48208">
    <property type="entry name" value="Six-hairpin glycosidases"/>
    <property type="match status" value="1"/>
</dbReference>
<dbReference type="Gene3D" id="1.50.10.10">
    <property type="match status" value="1"/>
</dbReference>
<keyword evidence="4" id="KW-1185">Reference proteome</keyword>
<sequence length="417" mass="47013">MKNISHDHNSKADQYRFGTAAHRAFLIEDAVRQFDFFQGSVRPAGGFYTLDYKGLPLADTVQELHTTTRFIHSYALGKIAGHRGCEAVIGTGMDYLWGHHRDRVSGGYLWALDGNEIHDDRKLAYGHAFVLLAGASAKMADHPDADRLIDDVTAILETRFWEDNHGLFSDEWNRNWSPFSTYRGLNANMHSVEALLTAYEATGRERYLAMAGQILDFLVYRIGASEGWRLPEHYTQDWKIDHTYSGNPMFRPAGTTPGHSFELARLLLQHWDLSGRSNADVKETAWLLTRRALSDAWIPETGGFVYTLDFEGAPAVTSRYWWPVTEAIGVLASFLKLAPTEELHLWYSRLWKFADTHFIDHQHGGWFPEIDAQGGPTAIQFNGKPDIYHSVQAALFPLATGVSKPGVELKDVLTSLN</sequence>
<dbReference type="EMBL" id="WQLV01000001">
    <property type="protein sequence ID" value="MVO14610.1"/>
    <property type="molecule type" value="Genomic_DNA"/>
</dbReference>
<dbReference type="InterPro" id="IPR010819">
    <property type="entry name" value="AGE/CE"/>
</dbReference>
<accession>A0A6L6WAI7</accession>
<proteinExistence type="inferred from homology"/>
<protein>
    <submittedName>
        <fullName evidence="3">AGE family epimerase/isomerase</fullName>
    </submittedName>
</protein>
<evidence type="ECO:0000256" key="2">
    <source>
        <dbReference type="ARBA" id="ARBA00023235"/>
    </source>
</evidence>
<dbReference type="Pfam" id="PF07221">
    <property type="entry name" value="GlcNAc_2-epim"/>
    <property type="match status" value="1"/>
</dbReference>
<evidence type="ECO:0000313" key="4">
    <source>
        <dbReference type="Proteomes" id="UP000478892"/>
    </source>
</evidence>
<dbReference type="InterPro" id="IPR008928">
    <property type="entry name" value="6-hairpin_glycosidase_sf"/>
</dbReference>
<dbReference type="Proteomes" id="UP000478892">
    <property type="component" value="Unassembled WGS sequence"/>
</dbReference>
<name>A0A6L6WAI7_9RHOB</name>
<dbReference type="InterPro" id="IPR012341">
    <property type="entry name" value="6hp_glycosidase-like_sf"/>
</dbReference>
<dbReference type="RefSeq" id="WP_157020926.1">
    <property type="nucleotide sequence ID" value="NZ_WQLV01000001.1"/>
</dbReference>
<dbReference type="GO" id="GO:0005975">
    <property type="term" value="P:carbohydrate metabolic process"/>
    <property type="evidence" value="ECO:0007669"/>
    <property type="project" value="InterPro"/>
</dbReference>
<dbReference type="GO" id="GO:0016853">
    <property type="term" value="F:isomerase activity"/>
    <property type="evidence" value="ECO:0007669"/>
    <property type="project" value="UniProtKB-KW"/>
</dbReference>
<dbReference type="AlphaFoldDB" id="A0A6L6WAI7"/>
<comment type="caution">
    <text evidence="3">The sequence shown here is derived from an EMBL/GenBank/DDBJ whole genome shotgun (WGS) entry which is preliminary data.</text>
</comment>
<evidence type="ECO:0000256" key="1">
    <source>
        <dbReference type="ARBA" id="ARBA00008558"/>
    </source>
</evidence>
<reference evidence="3 4" key="1">
    <citation type="submission" date="2019-12" db="EMBL/GenBank/DDBJ databases">
        <authorList>
            <person name="Zhang Y.-J."/>
        </authorList>
    </citation>
    <scope>NUCLEOTIDE SEQUENCE [LARGE SCALE GENOMIC DNA]</scope>
    <source>
        <strain evidence="3 4">CY05</strain>
    </source>
</reference>
<gene>
    <name evidence="3" type="ORF">GO984_02200</name>
</gene>
<dbReference type="PANTHER" id="PTHR15108">
    <property type="entry name" value="N-ACYLGLUCOSAMINE-2-EPIMERASE"/>
    <property type="match status" value="1"/>
</dbReference>
<comment type="similarity">
    <text evidence="1">Belongs to the N-acylglucosamine 2-epimerase family.</text>
</comment>
<keyword evidence="2 3" id="KW-0413">Isomerase</keyword>